<dbReference type="InParanoid" id="A5DY29"/>
<keyword evidence="5" id="KW-0418">Kinase</keyword>
<feature type="compositionally biased region" description="Polar residues" evidence="10">
    <location>
        <begin position="52"/>
        <end position="63"/>
    </location>
</feature>
<dbReference type="VEuPathDB" id="FungiDB:LELG_02266"/>
<gene>
    <name evidence="12" type="ORF">LELG_02266</name>
</gene>
<dbReference type="InterPro" id="IPR017441">
    <property type="entry name" value="Protein_kinase_ATP_BS"/>
</dbReference>
<feature type="compositionally biased region" description="Basic and acidic residues" evidence="10">
    <location>
        <begin position="675"/>
        <end position="689"/>
    </location>
</feature>
<evidence type="ECO:0000256" key="3">
    <source>
        <dbReference type="ARBA" id="ARBA00022679"/>
    </source>
</evidence>
<dbReference type="PROSITE" id="PS50011">
    <property type="entry name" value="PROTEIN_KINASE_DOM"/>
    <property type="match status" value="1"/>
</dbReference>
<feature type="compositionally biased region" description="Low complexity" evidence="10">
    <location>
        <begin position="119"/>
        <end position="154"/>
    </location>
</feature>
<dbReference type="KEGG" id="lel:PVL30_002281"/>
<sequence length="781" mass="88228">MPDKHKLNLFSKHSKHGKDNNHDELSPSTSNHSGGRKFLGFTIGKHDLDDSVSMSSPNNTGRNSPEPHHPSSASHTPPAGSSAHSVHQPSNLHPSGSKSRGSGTPSPSASRSPSQTQMHSYSHSHPHSQPQPHAHAGTSTSANANTNASTNISSPRVNSPHHPLSLQHEDQTTKKGSMAELKRFFKPTRHTSNNKREGHSTNSSHLSPPQPGGVAGGFGSGHNSGLSTREHSSTSLANMINQTSSQLLHNASHSSNNANGNRDPFTDDNSPLVKKYGKIGKELGSGAGGSVKLITRPSDSKTFAVKEFRARRSTETLKDYTRKCTAEYCIGSTLKHPNIIKTIDIIHQNHKYFEVMEYAPIDFFAVVMSGDMSRNEINCCLKQILEGVNYLHNLGLAHRDLKLDNCVITMDGILKIIDFGSAVIFKYPYDQFGSNKEVIHPSHGIVGSDPYLAPEVLKSPNSYNPQPVDLWSIAIIYCCMTLKRFPWKIPNVDKDNSFKLYCMPDDNFHDYYLSNEYHKLLLQQRKLKNIIVRLNKRKKMLEQVGKEERHEVEITVDEEVEQDREQEKDKESELEREHEQNNANQQPGNQSKEQVKDVAMEETESKIAEEVLTEEQEQDILAQLKEIDVQLDAHEQRKNELKHQFNERRQRELADPKNKQLHLQQQQQQEQLQQQHDERKEQARKEGKRPSPKQIHGPYRLMRLLPHASRSIISRMLMVNPQERASIEEILNDEWIKEIECCTLKRFARSRDNIGLGFDEDDEEVLVKGNPQHLHTVVLES</sequence>
<dbReference type="GO" id="GO:0006873">
    <property type="term" value="P:intracellular monoatomic ion homeostasis"/>
    <property type="evidence" value="ECO:0007669"/>
    <property type="project" value="EnsemblFungi"/>
</dbReference>
<dbReference type="GO" id="GO:0005829">
    <property type="term" value="C:cytosol"/>
    <property type="evidence" value="ECO:0007669"/>
    <property type="project" value="TreeGrafter"/>
</dbReference>
<dbReference type="GO" id="GO:0030447">
    <property type="term" value="P:filamentous growth"/>
    <property type="evidence" value="ECO:0007669"/>
    <property type="project" value="UniProtKB-ARBA"/>
</dbReference>
<dbReference type="GO" id="GO:0004674">
    <property type="term" value="F:protein serine/threonine kinase activity"/>
    <property type="evidence" value="ECO:0007669"/>
    <property type="project" value="UniProtKB-KW"/>
</dbReference>
<evidence type="ECO:0000259" key="11">
    <source>
        <dbReference type="PROSITE" id="PS50011"/>
    </source>
</evidence>
<dbReference type="Pfam" id="PF00069">
    <property type="entry name" value="Pkinase"/>
    <property type="match status" value="1"/>
</dbReference>
<dbReference type="OrthoDB" id="6513151at2759"/>
<feature type="compositionally biased region" description="Low complexity" evidence="10">
    <location>
        <begin position="70"/>
        <end position="85"/>
    </location>
</feature>
<dbReference type="FunCoup" id="A5DY29">
    <property type="interactions" value="241"/>
</dbReference>
<dbReference type="eggNOG" id="KOG0590">
    <property type="taxonomic scope" value="Eukaryota"/>
</dbReference>
<comment type="catalytic activity">
    <reaction evidence="8">
        <text>L-seryl-[protein] + ATP = O-phospho-L-seryl-[protein] + ADP + H(+)</text>
        <dbReference type="Rhea" id="RHEA:17989"/>
        <dbReference type="Rhea" id="RHEA-COMP:9863"/>
        <dbReference type="Rhea" id="RHEA-COMP:11604"/>
        <dbReference type="ChEBI" id="CHEBI:15378"/>
        <dbReference type="ChEBI" id="CHEBI:29999"/>
        <dbReference type="ChEBI" id="CHEBI:30616"/>
        <dbReference type="ChEBI" id="CHEBI:83421"/>
        <dbReference type="ChEBI" id="CHEBI:456216"/>
        <dbReference type="EC" id="2.7.11.1"/>
    </reaction>
</comment>
<dbReference type="OMA" id="VTEFACC"/>
<feature type="compositionally biased region" description="Basic and acidic residues" evidence="10">
    <location>
        <begin position="563"/>
        <end position="580"/>
    </location>
</feature>
<feature type="compositionally biased region" description="Basic and acidic residues" evidence="10">
    <location>
        <begin position="642"/>
        <end position="658"/>
    </location>
</feature>
<feature type="compositionally biased region" description="Low complexity" evidence="10">
    <location>
        <begin position="250"/>
        <end position="261"/>
    </location>
</feature>
<dbReference type="GO" id="GO:0005524">
    <property type="term" value="F:ATP binding"/>
    <property type="evidence" value="ECO:0007669"/>
    <property type="project" value="UniProtKB-UniRule"/>
</dbReference>
<feature type="region of interest" description="Disordered" evidence="10">
    <location>
        <begin position="642"/>
        <end position="698"/>
    </location>
</feature>
<keyword evidence="3" id="KW-0808">Transferase</keyword>
<feature type="compositionally biased region" description="Basic residues" evidence="10">
    <location>
        <begin position="184"/>
        <end position="193"/>
    </location>
</feature>
<keyword evidence="4 9" id="KW-0547">Nucleotide-binding</keyword>
<feature type="compositionally biased region" description="Basic and acidic residues" evidence="10">
    <location>
        <begin position="593"/>
        <end position="603"/>
    </location>
</feature>
<dbReference type="Proteomes" id="UP000001996">
    <property type="component" value="Unassembled WGS sequence"/>
</dbReference>
<feature type="compositionally biased region" description="Polar residues" evidence="10">
    <location>
        <begin position="223"/>
        <end position="234"/>
    </location>
</feature>
<feature type="region of interest" description="Disordered" evidence="10">
    <location>
        <begin position="250"/>
        <end position="272"/>
    </location>
</feature>
<evidence type="ECO:0000256" key="2">
    <source>
        <dbReference type="ARBA" id="ARBA00022527"/>
    </source>
</evidence>
<dbReference type="EC" id="2.7.11.1" evidence="1"/>
<keyword evidence="2" id="KW-0723">Serine/threonine-protein kinase</keyword>
<comment type="catalytic activity">
    <reaction evidence="7">
        <text>L-threonyl-[protein] + ATP = O-phospho-L-threonyl-[protein] + ADP + H(+)</text>
        <dbReference type="Rhea" id="RHEA:46608"/>
        <dbReference type="Rhea" id="RHEA-COMP:11060"/>
        <dbReference type="Rhea" id="RHEA-COMP:11605"/>
        <dbReference type="ChEBI" id="CHEBI:15378"/>
        <dbReference type="ChEBI" id="CHEBI:30013"/>
        <dbReference type="ChEBI" id="CHEBI:30616"/>
        <dbReference type="ChEBI" id="CHEBI:61977"/>
        <dbReference type="ChEBI" id="CHEBI:456216"/>
        <dbReference type="EC" id="2.7.11.1"/>
    </reaction>
</comment>
<feature type="compositionally biased region" description="Gly residues" evidence="10">
    <location>
        <begin position="213"/>
        <end position="222"/>
    </location>
</feature>
<protein>
    <recommendedName>
        <fullName evidence="1">non-specific serine/threonine protein kinase</fullName>
        <ecNumber evidence="1">2.7.11.1</ecNumber>
    </recommendedName>
</protein>
<dbReference type="InterPro" id="IPR008271">
    <property type="entry name" value="Ser/Thr_kinase_AS"/>
</dbReference>
<dbReference type="InterPro" id="IPR011009">
    <property type="entry name" value="Kinase-like_dom_sf"/>
</dbReference>
<feature type="region of interest" description="Disordered" evidence="10">
    <location>
        <begin position="553"/>
        <end position="603"/>
    </location>
</feature>
<reference evidence="12 13" key="1">
    <citation type="journal article" date="2009" name="Nature">
        <title>Evolution of pathogenicity and sexual reproduction in eight Candida genomes.</title>
        <authorList>
            <person name="Butler G."/>
            <person name="Rasmussen M.D."/>
            <person name="Lin M.F."/>
            <person name="Santos M.A."/>
            <person name="Sakthikumar S."/>
            <person name="Munro C.A."/>
            <person name="Rheinbay E."/>
            <person name="Grabherr M."/>
            <person name="Forche A."/>
            <person name="Reedy J.L."/>
            <person name="Agrafioti I."/>
            <person name="Arnaud M.B."/>
            <person name="Bates S."/>
            <person name="Brown A.J."/>
            <person name="Brunke S."/>
            <person name="Costanzo M.C."/>
            <person name="Fitzpatrick D.A."/>
            <person name="de Groot P.W."/>
            <person name="Harris D."/>
            <person name="Hoyer L.L."/>
            <person name="Hube B."/>
            <person name="Klis F.M."/>
            <person name="Kodira C."/>
            <person name="Lennard N."/>
            <person name="Logue M.E."/>
            <person name="Martin R."/>
            <person name="Neiman A.M."/>
            <person name="Nikolaou E."/>
            <person name="Quail M.A."/>
            <person name="Quinn J."/>
            <person name="Santos M.C."/>
            <person name="Schmitzberger F.F."/>
            <person name="Sherlock G."/>
            <person name="Shah P."/>
            <person name="Silverstein K.A."/>
            <person name="Skrzypek M.S."/>
            <person name="Soll D."/>
            <person name="Staggs R."/>
            <person name="Stansfield I."/>
            <person name="Stumpf M.P."/>
            <person name="Sudbery P.E."/>
            <person name="Srikantha T."/>
            <person name="Zeng Q."/>
            <person name="Berman J."/>
            <person name="Berriman M."/>
            <person name="Heitman J."/>
            <person name="Gow N.A."/>
            <person name="Lorenz M.C."/>
            <person name="Birren B.W."/>
            <person name="Kellis M."/>
            <person name="Cuomo C.A."/>
        </authorList>
    </citation>
    <scope>NUCLEOTIDE SEQUENCE [LARGE SCALE GENOMIC DNA]</scope>
    <source>
        <strain evidence="13">ATCC 11503 / BCRC 21390 / CBS 2605 / JCM 1781 / NBRC 1676 / NRRL YB-4239</strain>
    </source>
</reference>
<evidence type="ECO:0000256" key="8">
    <source>
        <dbReference type="ARBA" id="ARBA00048679"/>
    </source>
</evidence>
<dbReference type="InterPro" id="IPR000719">
    <property type="entry name" value="Prot_kinase_dom"/>
</dbReference>
<evidence type="ECO:0000256" key="9">
    <source>
        <dbReference type="PROSITE-ProRule" id="PRU10141"/>
    </source>
</evidence>
<feature type="compositionally biased region" description="Polar residues" evidence="10">
    <location>
        <begin position="87"/>
        <end position="118"/>
    </location>
</feature>
<evidence type="ECO:0000256" key="5">
    <source>
        <dbReference type="ARBA" id="ARBA00022777"/>
    </source>
</evidence>
<evidence type="ECO:0000256" key="6">
    <source>
        <dbReference type="ARBA" id="ARBA00022840"/>
    </source>
</evidence>
<evidence type="ECO:0000256" key="10">
    <source>
        <dbReference type="SAM" id="MobiDB-lite"/>
    </source>
</evidence>
<proteinExistence type="predicted"/>
<feature type="binding site" evidence="9">
    <location>
        <position position="306"/>
    </location>
    <ligand>
        <name>ATP</name>
        <dbReference type="ChEBI" id="CHEBI:30616"/>
    </ligand>
</feature>
<dbReference type="PROSITE" id="PS00108">
    <property type="entry name" value="PROTEIN_KINASE_ST"/>
    <property type="match status" value="1"/>
</dbReference>
<dbReference type="Gene3D" id="1.10.510.10">
    <property type="entry name" value="Transferase(Phosphotransferase) domain 1"/>
    <property type="match status" value="2"/>
</dbReference>
<organism evidence="12 13">
    <name type="scientific">Lodderomyces elongisporus (strain ATCC 11503 / CBS 2605 / JCM 1781 / NBRC 1676 / NRRL YB-4239)</name>
    <name type="common">Yeast</name>
    <name type="synonym">Saccharomyces elongisporus</name>
    <dbReference type="NCBI Taxonomy" id="379508"/>
    <lineage>
        <taxon>Eukaryota</taxon>
        <taxon>Fungi</taxon>
        <taxon>Dikarya</taxon>
        <taxon>Ascomycota</taxon>
        <taxon>Saccharomycotina</taxon>
        <taxon>Pichiomycetes</taxon>
        <taxon>Debaryomycetaceae</taxon>
        <taxon>Candida/Lodderomyces clade</taxon>
        <taxon>Lodderomyces</taxon>
    </lineage>
</organism>
<accession>A5DY29</accession>
<dbReference type="PANTHER" id="PTHR24343">
    <property type="entry name" value="SERINE/THREONINE KINASE"/>
    <property type="match status" value="1"/>
</dbReference>
<evidence type="ECO:0000256" key="7">
    <source>
        <dbReference type="ARBA" id="ARBA00047899"/>
    </source>
</evidence>
<feature type="domain" description="Protein kinase" evidence="11">
    <location>
        <begin position="277"/>
        <end position="736"/>
    </location>
</feature>
<feature type="compositionally biased region" description="Low complexity" evidence="10">
    <location>
        <begin position="661"/>
        <end position="674"/>
    </location>
</feature>
<dbReference type="SUPFAM" id="SSF56112">
    <property type="entry name" value="Protein kinase-like (PK-like)"/>
    <property type="match status" value="1"/>
</dbReference>
<evidence type="ECO:0000256" key="1">
    <source>
        <dbReference type="ARBA" id="ARBA00012513"/>
    </source>
</evidence>
<evidence type="ECO:0000313" key="13">
    <source>
        <dbReference type="Proteomes" id="UP000001996"/>
    </source>
</evidence>
<dbReference type="PANTHER" id="PTHR24343:SF137">
    <property type="entry name" value="SERINE_THREONINE-PROTEIN KINASE HRK1"/>
    <property type="match status" value="1"/>
</dbReference>
<dbReference type="PROSITE" id="PS00107">
    <property type="entry name" value="PROTEIN_KINASE_ATP"/>
    <property type="match status" value="1"/>
</dbReference>
<name>A5DY29_LODEL</name>
<feature type="compositionally biased region" description="Polar residues" evidence="10">
    <location>
        <begin position="581"/>
        <end position="592"/>
    </location>
</feature>
<evidence type="ECO:0000256" key="4">
    <source>
        <dbReference type="ARBA" id="ARBA00022741"/>
    </source>
</evidence>
<dbReference type="HOGENOM" id="CLU_000288_82_2_1"/>
<dbReference type="SMART" id="SM00220">
    <property type="entry name" value="S_TKc"/>
    <property type="match status" value="1"/>
</dbReference>
<dbReference type="STRING" id="379508.A5DY29"/>
<feature type="region of interest" description="Disordered" evidence="10">
    <location>
        <begin position="1"/>
        <end position="234"/>
    </location>
</feature>
<dbReference type="GeneID" id="5234535"/>
<dbReference type="AlphaFoldDB" id="A5DY29"/>
<dbReference type="EMBL" id="CH981525">
    <property type="protein sequence ID" value="EDK44087.1"/>
    <property type="molecule type" value="Genomic_DNA"/>
</dbReference>
<keyword evidence="6 9" id="KW-0067">ATP-binding</keyword>
<evidence type="ECO:0000313" key="12">
    <source>
        <dbReference type="EMBL" id="EDK44087.1"/>
    </source>
</evidence>
<keyword evidence="13" id="KW-1185">Reference proteome</keyword>